<evidence type="ECO:0000256" key="1">
    <source>
        <dbReference type="SAM" id="Coils"/>
    </source>
</evidence>
<protein>
    <submittedName>
        <fullName evidence="2">Uncharacterized protein</fullName>
    </submittedName>
</protein>
<keyword evidence="3" id="KW-1185">Reference proteome</keyword>
<sequence>MNAQTDVIPGIYNYCNSWCERCLFTQRCQSFLQKKADEDTKNADPNASLMQQLTEALNLTKQYLGKLQQEKEAVGGHESTEAEKQALEAQAAFRRQQARQHPVSILANRYLVLTGNWLKDEKSLLEEAGQQQLQEVRLAIRSDEEAVILLNGLKDAYEVIRWYRTLIPVKTTSALRILTEPTTDSHLLNYYNGKAKLVLVSIDQSMTAWETVITFYPDKIDDVLDMLAILYALRREVEALFPEAREFKRPGLD</sequence>
<name>A0ABP8MGR8_9BACT</name>
<reference evidence="3" key="1">
    <citation type="journal article" date="2019" name="Int. J. Syst. Evol. Microbiol.">
        <title>The Global Catalogue of Microorganisms (GCM) 10K type strain sequencing project: providing services to taxonomists for standard genome sequencing and annotation.</title>
        <authorList>
            <consortium name="The Broad Institute Genomics Platform"/>
            <consortium name="The Broad Institute Genome Sequencing Center for Infectious Disease"/>
            <person name="Wu L."/>
            <person name="Ma J."/>
        </authorList>
    </citation>
    <scope>NUCLEOTIDE SEQUENCE [LARGE SCALE GENOMIC DNA]</scope>
    <source>
        <strain evidence="3">JCM 17927</strain>
    </source>
</reference>
<dbReference type="EMBL" id="BAABHD010000005">
    <property type="protein sequence ID" value="GAA4449187.1"/>
    <property type="molecule type" value="Genomic_DNA"/>
</dbReference>
<dbReference type="Proteomes" id="UP001501175">
    <property type="component" value="Unassembled WGS sequence"/>
</dbReference>
<organism evidence="2 3">
    <name type="scientific">Nibrella saemangeumensis</name>
    <dbReference type="NCBI Taxonomy" id="1084526"/>
    <lineage>
        <taxon>Bacteria</taxon>
        <taxon>Pseudomonadati</taxon>
        <taxon>Bacteroidota</taxon>
        <taxon>Cytophagia</taxon>
        <taxon>Cytophagales</taxon>
        <taxon>Spirosomataceae</taxon>
        <taxon>Nibrella</taxon>
    </lineage>
</organism>
<gene>
    <name evidence="2" type="ORF">GCM10023189_08270</name>
</gene>
<evidence type="ECO:0000313" key="3">
    <source>
        <dbReference type="Proteomes" id="UP001501175"/>
    </source>
</evidence>
<accession>A0ABP8MGR8</accession>
<comment type="caution">
    <text evidence="2">The sequence shown here is derived from an EMBL/GenBank/DDBJ whole genome shotgun (WGS) entry which is preliminary data.</text>
</comment>
<dbReference type="RefSeq" id="WP_345240856.1">
    <property type="nucleotide sequence ID" value="NZ_BAABHD010000005.1"/>
</dbReference>
<proteinExistence type="predicted"/>
<keyword evidence="1" id="KW-0175">Coiled coil</keyword>
<evidence type="ECO:0000313" key="2">
    <source>
        <dbReference type="EMBL" id="GAA4449187.1"/>
    </source>
</evidence>
<feature type="coiled-coil region" evidence="1">
    <location>
        <begin position="50"/>
        <end position="97"/>
    </location>
</feature>